<organism evidence="4 5">
    <name type="scientific">Alteribacter lacisalsi</name>
    <dbReference type="NCBI Taxonomy" id="2045244"/>
    <lineage>
        <taxon>Bacteria</taxon>
        <taxon>Bacillati</taxon>
        <taxon>Bacillota</taxon>
        <taxon>Bacilli</taxon>
        <taxon>Bacillales</taxon>
        <taxon>Bacillaceae</taxon>
        <taxon>Alteribacter</taxon>
    </lineage>
</organism>
<dbReference type="Proteomes" id="UP000248066">
    <property type="component" value="Unassembled WGS sequence"/>
</dbReference>
<proteinExistence type="inferred from homology"/>
<dbReference type="RefSeq" id="WP_110516510.1">
    <property type="nucleotide sequence ID" value="NZ_PDOF01000001.1"/>
</dbReference>
<comment type="similarity">
    <text evidence="1">Belongs to the SCO1/2 family.</text>
</comment>
<dbReference type="InterPro" id="IPR036249">
    <property type="entry name" value="Thioredoxin-like_sf"/>
</dbReference>
<dbReference type="Gene3D" id="3.40.30.10">
    <property type="entry name" value="Glutaredoxin"/>
    <property type="match status" value="1"/>
</dbReference>
<feature type="binding site" evidence="2">
    <location>
        <position position="80"/>
    </location>
    <ligand>
        <name>Cu cation</name>
        <dbReference type="ChEBI" id="CHEBI:23378"/>
    </ligand>
</feature>
<dbReference type="GO" id="GO:0046872">
    <property type="term" value="F:metal ion binding"/>
    <property type="evidence" value="ECO:0007669"/>
    <property type="project" value="UniProtKB-KW"/>
</dbReference>
<dbReference type="InterPro" id="IPR003782">
    <property type="entry name" value="SCO1/SenC"/>
</dbReference>
<dbReference type="PANTHER" id="PTHR12151">
    <property type="entry name" value="ELECTRON TRANSPORT PROTIN SCO1/SENC FAMILY MEMBER"/>
    <property type="match status" value="1"/>
</dbReference>
<dbReference type="OrthoDB" id="9811998at2"/>
<name>A0A2W0H6D6_9BACI</name>
<evidence type="ECO:0000256" key="1">
    <source>
        <dbReference type="ARBA" id="ARBA00010996"/>
    </source>
</evidence>
<dbReference type="PROSITE" id="PS51257">
    <property type="entry name" value="PROKAR_LIPOPROTEIN"/>
    <property type="match status" value="1"/>
</dbReference>
<dbReference type="AlphaFoldDB" id="A0A2W0H6D6"/>
<keyword evidence="2" id="KW-0479">Metal-binding</keyword>
<dbReference type="EMBL" id="PDOF01000001">
    <property type="protein sequence ID" value="PYZ97433.1"/>
    <property type="molecule type" value="Genomic_DNA"/>
</dbReference>
<evidence type="ECO:0000256" key="2">
    <source>
        <dbReference type="PIRSR" id="PIRSR603782-1"/>
    </source>
</evidence>
<evidence type="ECO:0000313" key="5">
    <source>
        <dbReference type="Proteomes" id="UP000248066"/>
    </source>
</evidence>
<evidence type="ECO:0000313" key="4">
    <source>
        <dbReference type="EMBL" id="PYZ97433.1"/>
    </source>
</evidence>
<dbReference type="Pfam" id="PF02630">
    <property type="entry name" value="SCO1-SenC"/>
    <property type="match status" value="1"/>
</dbReference>
<dbReference type="PANTHER" id="PTHR12151:SF25">
    <property type="entry name" value="LINALOOL DEHYDRATASE_ISOMERASE DOMAIN-CONTAINING PROTEIN"/>
    <property type="match status" value="1"/>
</dbReference>
<gene>
    <name evidence="4" type="ORF">CR205_02210</name>
</gene>
<reference evidence="4 5" key="1">
    <citation type="submission" date="2017-10" db="EMBL/GenBank/DDBJ databases">
        <title>Bacillus sp. nov., a halophilic bacterium isolated from a Yangshapao Lake.</title>
        <authorList>
            <person name="Wang H."/>
        </authorList>
    </citation>
    <scope>NUCLEOTIDE SEQUENCE [LARGE SCALE GENOMIC DNA]</scope>
    <source>
        <strain evidence="4 5">YSP-3</strain>
    </source>
</reference>
<keyword evidence="5" id="KW-1185">Reference proteome</keyword>
<accession>A0A2W0H6D6</accession>
<feature type="binding site" evidence="2">
    <location>
        <position position="169"/>
    </location>
    <ligand>
        <name>Cu cation</name>
        <dbReference type="ChEBI" id="CHEBI:23378"/>
    </ligand>
</feature>
<feature type="binding site" evidence="2">
    <location>
        <position position="84"/>
    </location>
    <ligand>
        <name>Cu cation</name>
        <dbReference type="ChEBI" id="CHEBI:23378"/>
    </ligand>
</feature>
<feature type="disulfide bond" description="Redox-active" evidence="3">
    <location>
        <begin position="80"/>
        <end position="84"/>
    </location>
</feature>
<comment type="caution">
    <text evidence="4">The sequence shown here is derived from an EMBL/GenBank/DDBJ whole genome shotgun (WGS) entry which is preliminary data.</text>
</comment>
<dbReference type="SUPFAM" id="SSF52833">
    <property type="entry name" value="Thioredoxin-like"/>
    <property type="match status" value="1"/>
</dbReference>
<keyword evidence="2" id="KW-0186">Copper</keyword>
<evidence type="ECO:0000256" key="3">
    <source>
        <dbReference type="PIRSR" id="PIRSR603782-2"/>
    </source>
</evidence>
<protein>
    <submittedName>
        <fullName evidence="4">Electron transporter SenC</fullName>
    </submittedName>
</protein>
<dbReference type="CDD" id="cd02968">
    <property type="entry name" value="SCO"/>
    <property type="match status" value="1"/>
</dbReference>
<keyword evidence="3" id="KW-1015">Disulfide bond</keyword>
<sequence length="206" mass="23350">MNYLKPFLVAAGLAVLAGCSFLYQDPAAEYDAVIDLTEAEREEGQWEMSSFEAVNQDGETVTDEDLEGTYYLAKTIFTRCPTVCMTMTPNMVSVQQAMEEEGIENVQIVSFTVDPDFDTPERLAEYGESYGAEFDNWQFLTGYDMETLEEVVMTGMRSRVVPGENDIGHPTRFFLFNDEGETIRMYNGERDFDLEAIIADLKHLDL</sequence>